<sequence length="453" mass="51933">MLDGVAFFALVGLPVATIVPLYVAIMGPSRFHRNGIVGRWHRNVVSLFYRCMGWFGCCCCLGSERRDRRCNSSCRIGERNWFMVVLYILFVWTVKIVYLLVLLESQLPLASKFVSYSLVVLSEVFYLLTVFSDPGIVNSHNGEDEGQQLNERGAKETSGAKGTSHGRDKSLTASGGEGKKISRCAQRLYHSFPKRGPQQNQRYIMDGILYAANANKKGIECLTCNVTRPARSKHCRLCNHCVRRFDHHCPWINNDVAERNHRWFLLFLLLHVIECAWGAWDLFTMIKGLPYMKRIPRWILKSGRESVVDLSYCYYVMILVMRQPMVSFLFLFAVTVGFVVLLFWLYQMSFVVANVTMNDMNKIDNFVGFVTTLPSTKDVYTEAMHVLKSLESVAARPPRRLRQLKEPPEMEVGSKEDRAYRAKVGSWMTSDLKGLFDRGIWNNIMEVMFPSSS</sequence>
<reference evidence="10" key="1">
    <citation type="journal article" date="2012" name="Proc. Natl. Acad. Sci. U.S.A.">
        <title>Antigenic diversity is generated by distinct evolutionary mechanisms in African trypanosome species.</title>
        <authorList>
            <person name="Jackson A.P."/>
            <person name="Berry A."/>
            <person name="Aslett M."/>
            <person name="Allison H.C."/>
            <person name="Burton P."/>
            <person name="Vavrova-Anderson J."/>
            <person name="Brown R."/>
            <person name="Browne H."/>
            <person name="Corton N."/>
            <person name="Hauser H."/>
            <person name="Gamble J."/>
            <person name="Gilderthorp R."/>
            <person name="Marcello L."/>
            <person name="McQuillan J."/>
            <person name="Otto T.D."/>
            <person name="Quail M.A."/>
            <person name="Sanders M.J."/>
            <person name="van Tonder A."/>
            <person name="Ginger M.L."/>
            <person name="Field M.C."/>
            <person name="Barry J.D."/>
            <person name="Hertz-Fowler C."/>
            <person name="Berriman M."/>
        </authorList>
    </citation>
    <scope>NUCLEOTIDE SEQUENCE</scope>
    <source>
        <strain evidence="10">Y486</strain>
    </source>
</reference>
<protein>
    <recommendedName>
        <fullName evidence="7">Palmitoyltransferase</fullName>
        <ecNumber evidence="7">2.3.1.225</ecNumber>
    </recommendedName>
</protein>
<keyword evidence="2 7" id="KW-0808">Transferase</keyword>
<name>G0U8F1_TRYVY</name>
<dbReference type="EMBL" id="HE573027">
    <property type="protein sequence ID" value="CCC53875.1"/>
    <property type="molecule type" value="Genomic_DNA"/>
</dbReference>
<feature type="transmembrane region" description="Helical" evidence="7">
    <location>
        <begin position="113"/>
        <end position="131"/>
    </location>
</feature>
<evidence type="ECO:0000256" key="3">
    <source>
        <dbReference type="ARBA" id="ARBA00022692"/>
    </source>
</evidence>
<feature type="transmembrane region" description="Helical" evidence="7">
    <location>
        <begin position="325"/>
        <end position="346"/>
    </location>
</feature>
<proteinExistence type="inferred from homology"/>
<dbReference type="AlphaFoldDB" id="G0U8F1"/>
<feature type="region of interest" description="Disordered" evidence="8">
    <location>
        <begin position="142"/>
        <end position="178"/>
    </location>
</feature>
<dbReference type="VEuPathDB" id="TriTrypDB:TvY486_1113590"/>
<feature type="domain" description="Palmitoyltransferase DHHC" evidence="9">
    <location>
        <begin position="221"/>
        <end position="361"/>
    </location>
</feature>
<dbReference type="OMA" id="HAISCTW"/>
<dbReference type="InterPro" id="IPR039859">
    <property type="entry name" value="PFA4/ZDH16/20/ERF2-like"/>
</dbReference>
<accession>G0U8F1</accession>
<comment type="catalytic activity">
    <reaction evidence="7">
        <text>L-cysteinyl-[protein] + hexadecanoyl-CoA = S-hexadecanoyl-L-cysteinyl-[protein] + CoA</text>
        <dbReference type="Rhea" id="RHEA:36683"/>
        <dbReference type="Rhea" id="RHEA-COMP:10131"/>
        <dbReference type="Rhea" id="RHEA-COMP:11032"/>
        <dbReference type="ChEBI" id="CHEBI:29950"/>
        <dbReference type="ChEBI" id="CHEBI:57287"/>
        <dbReference type="ChEBI" id="CHEBI:57379"/>
        <dbReference type="ChEBI" id="CHEBI:74151"/>
        <dbReference type="EC" id="2.3.1.225"/>
    </reaction>
</comment>
<evidence type="ECO:0000313" key="10">
    <source>
        <dbReference type="EMBL" id="CCC53875.1"/>
    </source>
</evidence>
<feature type="transmembrane region" description="Helical" evidence="7">
    <location>
        <begin position="6"/>
        <end position="25"/>
    </location>
</feature>
<dbReference type="GO" id="GO:0016020">
    <property type="term" value="C:membrane"/>
    <property type="evidence" value="ECO:0007669"/>
    <property type="project" value="UniProtKB-SubCell"/>
</dbReference>
<dbReference type="GO" id="GO:0005794">
    <property type="term" value="C:Golgi apparatus"/>
    <property type="evidence" value="ECO:0007669"/>
    <property type="project" value="TreeGrafter"/>
</dbReference>
<keyword evidence="6 7" id="KW-0012">Acyltransferase</keyword>
<dbReference type="GO" id="GO:0019706">
    <property type="term" value="F:protein-cysteine S-palmitoyltransferase activity"/>
    <property type="evidence" value="ECO:0007669"/>
    <property type="project" value="UniProtKB-EC"/>
</dbReference>
<evidence type="ECO:0000259" key="9">
    <source>
        <dbReference type="Pfam" id="PF01529"/>
    </source>
</evidence>
<evidence type="ECO:0000256" key="1">
    <source>
        <dbReference type="ARBA" id="ARBA00004141"/>
    </source>
</evidence>
<gene>
    <name evidence="10" type="ORF">TVY486_1113590</name>
</gene>
<feature type="transmembrane region" description="Helical" evidence="7">
    <location>
        <begin position="81"/>
        <end position="101"/>
    </location>
</feature>
<evidence type="ECO:0000256" key="8">
    <source>
        <dbReference type="SAM" id="MobiDB-lite"/>
    </source>
</evidence>
<keyword evidence="4 7" id="KW-1133">Transmembrane helix</keyword>
<dbReference type="Pfam" id="PF01529">
    <property type="entry name" value="DHHC"/>
    <property type="match status" value="1"/>
</dbReference>
<dbReference type="GO" id="GO:0006612">
    <property type="term" value="P:protein targeting to membrane"/>
    <property type="evidence" value="ECO:0007669"/>
    <property type="project" value="TreeGrafter"/>
</dbReference>
<dbReference type="InterPro" id="IPR001594">
    <property type="entry name" value="Palmitoyltrfase_DHHC"/>
</dbReference>
<dbReference type="EC" id="2.3.1.225" evidence="7"/>
<keyword evidence="5 7" id="KW-0472">Membrane</keyword>
<dbReference type="GO" id="GO:0005783">
    <property type="term" value="C:endoplasmic reticulum"/>
    <property type="evidence" value="ECO:0007669"/>
    <property type="project" value="TreeGrafter"/>
</dbReference>
<comment type="subcellular location">
    <subcellularLocation>
        <location evidence="1">Membrane</location>
        <topology evidence="1">Multi-pass membrane protein</topology>
    </subcellularLocation>
</comment>
<comment type="similarity">
    <text evidence="7">Belongs to the DHHC palmitoyltransferase family.</text>
</comment>
<dbReference type="PANTHER" id="PTHR22883">
    <property type="entry name" value="ZINC FINGER DHHC DOMAIN CONTAINING PROTEIN"/>
    <property type="match status" value="1"/>
</dbReference>
<evidence type="ECO:0000256" key="5">
    <source>
        <dbReference type="ARBA" id="ARBA00023136"/>
    </source>
</evidence>
<keyword evidence="3 7" id="KW-0812">Transmembrane</keyword>
<evidence type="ECO:0000256" key="6">
    <source>
        <dbReference type="ARBA" id="ARBA00023315"/>
    </source>
</evidence>
<evidence type="ECO:0000256" key="7">
    <source>
        <dbReference type="RuleBase" id="RU079119"/>
    </source>
</evidence>
<dbReference type="PANTHER" id="PTHR22883:SF458">
    <property type="entry name" value="PALMITOYLTRANSFERASE"/>
    <property type="match status" value="1"/>
</dbReference>
<organism evidence="10">
    <name type="scientific">Trypanosoma vivax (strain Y486)</name>
    <dbReference type="NCBI Taxonomy" id="1055687"/>
    <lineage>
        <taxon>Eukaryota</taxon>
        <taxon>Discoba</taxon>
        <taxon>Euglenozoa</taxon>
        <taxon>Kinetoplastea</taxon>
        <taxon>Metakinetoplastina</taxon>
        <taxon>Trypanosomatida</taxon>
        <taxon>Trypanosomatidae</taxon>
        <taxon>Trypanosoma</taxon>
        <taxon>Duttonella</taxon>
    </lineage>
</organism>
<evidence type="ECO:0000256" key="2">
    <source>
        <dbReference type="ARBA" id="ARBA00022679"/>
    </source>
</evidence>
<comment type="domain">
    <text evidence="7">The DHHC domain is required for palmitoyltransferase activity.</text>
</comment>
<dbReference type="PROSITE" id="PS50216">
    <property type="entry name" value="DHHC"/>
    <property type="match status" value="1"/>
</dbReference>
<evidence type="ECO:0000256" key="4">
    <source>
        <dbReference type="ARBA" id="ARBA00022989"/>
    </source>
</evidence>
<feature type="transmembrane region" description="Helical" evidence="7">
    <location>
        <begin position="263"/>
        <end position="280"/>
    </location>
</feature>